<gene>
    <name evidence="8" type="ORF">IPK02_09570</name>
</gene>
<evidence type="ECO:0000256" key="1">
    <source>
        <dbReference type="ARBA" id="ARBA00000798"/>
    </source>
</evidence>
<dbReference type="Proteomes" id="UP000706151">
    <property type="component" value="Unassembled WGS sequence"/>
</dbReference>
<dbReference type="PROSITE" id="PS50035">
    <property type="entry name" value="PLD"/>
    <property type="match status" value="2"/>
</dbReference>
<evidence type="ECO:0000256" key="4">
    <source>
        <dbReference type="ARBA" id="ARBA00022801"/>
    </source>
</evidence>
<dbReference type="EMBL" id="JADJOT010000008">
    <property type="protein sequence ID" value="MBK7954174.1"/>
    <property type="molecule type" value="Genomic_DNA"/>
</dbReference>
<keyword evidence="4" id="KW-0378">Hydrolase</keyword>
<evidence type="ECO:0000256" key="5">
    <source>
        <dbReference type="ARBA" id="ARBA00022963"/>
    </source>
</evidence>
<dbReference type="InterPro" id="IPR001736">
    <property type="entry name" value="PLipase_D/transphosphatidylase"/>
</dbReference>
<accession>A0A935TAD5</accession>
<proteinExistence type="inferred from homology"/>
<evidence type="ECO:0000256" key="6">
    <source>
        <dbReference type="ARBA" id="ARBA00023098"/>
    </source>
</evidence>
<comment type="similarity">
    <text evidence="2">Belongs to the phospholipase D family.</text>
</comment>
<feature type="domain" description="PLD phosphodiesterase" evidence="7">
    <location>
        <begin position="470"/>
        <end position="497"/>
    </location>
</feature>
<keyword evidence="5" id="KW-0442">Lipid degradation</keyword>
<evidence type="ECO:0000313" key="9">
    <source>
        <dbReference type="Proteomes" id="UP000706151"/>
    </source>
</evidence>
<feature type="domain" description="PLD phosphodiesterase" evidence="7">
    <location>
        <begin position="284"/>
        <end position="307"/>
    </location>
</feature>
<evidence type="ECO:0000313" key="8">
    <source>
        <dbReference type="EMBL" id="MBK7954174.1"/>
    </source>
</evidence>
<dbReference type="SMART" id="SM00155">
    <property type="entry name" value="PLDc"/>
    <property type="match status" value="2"/>
</dbReference>
<comment type="catalytic activity">
    <reaction evidence="1">
        <text>a 1,2-diacyl-sn-glycero-3-phosphocholine + H2O = a 1,2-diacyl-sn-glycero-3-phosphate + choline + H(+)</text>
        <dbReference type="Rhea" id="RHEA:14445"/>
        <dbReference type="ChEBI" id="CHEBI:15354"/>
        <dbReference type="ChEBI" id="CHEBI:15377"/>
        <dbReference type="ChEBI" id="CHEBI:15378"/>
        <dbReference type="ChEBI" id="CHEBI:57643"/>
        <dbReference type="ChEBI" id="CHEBI:58608"/>
        <dbReference type="EC" id="3.1.4.4"/>
    </reaction>
</comment>
<reference evidence="8 9" key="1">
    <citation type="submission" date="2020-10" db="EMBL/GenBank/DDBJ databases">
        <title>Connecting structure to function with the recovery of over 1000 high-quality activated sludge metagenome-assembled genomes encoding full-length rRNA genes using long-read sequencing.</title>
        <authorList>
            <person name="Singleton C.M."/>
            <person name="Petriglieri F."/>
            <person name="Kristensen J.M."/>
            <person name="Kirkegaard R.H."/>
            <person name="Michaelsen T.Y."/>
            <person name="Andersen M.H."/>
            <person name="Karst S.M."/>
            <person name="Dueholm M.S."/>
            <person name="Nielsen P.H."/>
            <person name="Albertsen M."/>
        </authorList>
    </citation>
    <scope>NUCLEOTIDE SEQUENCE [LARGE SCALE GENOMIC DNA]</scope>
    <source>
        <strain evidence="8">Fred_18-Q3-R57-64_BAT3C.720</strain>
    </source>
</reference>
<dbReference type="PANTHER" id="PTHR43856">
    <property type="entry name" value="CARDIOLIPIN HYDROLASE"/>
    <property type="match status" value="1"/>
</dbReference>
<dbReference type="EC" id="3.1.4.4" evidence="3"/>
<organism evidence="8 9">
    <name type="scientific">Candidatus Accumulibacter affinis</name>
    <dbReference type="NCBI Taxonomy" id="2954384"/>
    <lineage>
        <taxon>Bacteria</taxon>
        <taxon>Pseudomonadati</taxon>
        <taxon>Pseudomonadota</taxon>
        <taxon>Betaproteobacteria</taxon>
        <taxon>Candidatus Accumulibacter</taxon>
    </lineage>
</organism>
<dbReference type="GO" id="GO:0006793">
    <property type="term" value="P:phosphorus metabolic process"/>
    <property type="evidence" value="ECO:0007669"/>
    <property type="project" value="UniProtKB-ARBA"/>
</dbReference>
<sequence>MTTAEKYAVPVHGNLGGSFERANDFNEKFYLRWGKISFDVHFGVQVNVKVILRVYRDNNICETFIVDTDPYDIHWNHHQRRTRDFYIHPSSSSFGQVNCVKFAFVAHVDEHSVPSQLEYIFMDWSQLREEHPQYRRITPEWATANHYHTHEVNAAQLQNDVDWYNHHFESLHLIPKFTKGQQYHPYHPKRFIHDHIDKVIRSKHDQPSRFCSIKVSVDCIDDNDFTQHLAHASYHGVYVQCIVDWRKMTLTNSPNYARLKRAGVELLGVVCTPQHHLIEVAPDMHTKFVIFNDEDCILGSFNITFDRWWANWESGMTFHSQGVCRLLDNVFQSERGGVNQKYGIDPLSHFNLLYTYGRHALLNGKYYRPHHAILAEIHRAQHSIKLSLFLIGNLLGEHGDSVVDALINARHRGVHVHILLNGHLARQGRVGVERSMHDELNRPLLPAAQGLRNAGITVGLVYGQDDHPVPYSPIHSKYCIIDEATVIEGSFNWYNTSVFSHDLMVLARNREVAKAYLHEFDQLQHLFRVYY</sequence>
<dbReference type="SUPFAM" id="SSF56024">
    <property type="entry name" value="Phospholipase D/nuclease"/>
    <property type="match status" value="2"/>
</dbReference>
<dbReference type="InterPro" id="IPR025202">
    <property type="entry name" value="PLD-like_dom"/>
</dbReference>
<comment type="caution">
    <text evidence="8">The sequence shown here is derived from an EMBL/GenBank/DDBJ whole genome shotgun (WGS) entry which is preliminary data.</text>
</comment>
<evidence type="ECO:0000259" key="7">
    <source>
        <dbReference type="PROSITE" id="PS50035"/>
    </source>
</evidence>
<name>A0A935TAD5_9PROT</name>
<dbReference type="Gene3D" id="3.30.870.10">
    <property type="entry name" value="Endonuclease Chain A"/>
    <property type="match status" value="2"/>
</dbReference>
<evidence type="ECO:0000256" key="3">
    <source>
        <dbReference type="ARBA" id="ARBA00012027"/>
    </source>
</evidence>
<dbReference type="InterPro" id="IPR051406">
    <property type="entry name" value="PLD_domain"/>
</dbReference>
<dbReference type="GO" id="GO:0004630">
    <property type="term" value="F:phospholipase D activity"/>
    <property type="evidence" value="ECO:0007669"/>
    <property type="project" value="UniProtKB-EC"/>
</dbReference>
<dbReference type="PANTHER" id="PTHR43856:SF1">
    <property type="entry name" value="MITOCHONDRIAL CARDIOLIPIN HYDROLASE"/>
    <property type="match status" value="1"/>
</dbReference>
<dbReference type="AlphaFoldDB" id="A0A935TAD5"/>
<evidence type="ECO:0000256" key="2">
    <source>
        <dbReference type="ARBA" id="ARBA00008664"/>
    </source>
</evidence>
<keyword evidence="6" id="KW-0443">Lipid metabolism</keyword>
<protein>
    <recommendedName>
        <fullName evidence="3">phospholipase D</fullName>
        <ecNumber evidence="3">3.1.4.4</ecNumber>
    </recommendedName>
</protein>
<dbReference type="GO" id="GO:0016042">
    <property type="term" value="P:lipid catabolic process"/>
    <property type="evidence" value="ECO:0007669"/>
    <property type="project" value="UniProtKB-KW"/>
</dbReference>
<dbReference type="GO" id="GO:0016891">
    <property type="term" value="F:RNA endonuclease activity producing 5'-phosphomonoesters, hydrolytic mechanism"/>
    <property type="evidence" value="ECO:0007669"/>
    <property type="project" value="TreeGrafter"/>
</dbReference>
<dbReference type="Pfam" id="PF13091">
    <property type="entry name" value="PLDc_2"/>
    <property type="match status" value="2"/>
</dbReference>